<dbReference type="KEGG" id="vg:29125157"/>
<organism evidence="1 2">
    <name type="scientific">Gordonia phage Yvonnetastic</name>
    <dbReference type="NCBI Taxonomy" id="1821566"/>
    <lineage>
        <taxon>Viruses</taxon>
        <taxon>Duplodnaviria</taxon>
        <taxon>Heunggongvirae</taxon>
        <taxon>Uroviricota</taxon>
        <taxon>Caudoviricetes</taxon>
        <taxon>Yvonnevirus</taxon>
        <taxon>Yvonnevirus yvonnetastic</taxon>
        <taxon>Gordonia virus Yvonnetastic</taxon>
    </lineage>
</organism>
<accession>A0A142K9F6</accession>
<reference evidence="2" key="1">
    <citation type="submission" date="2016-03" db="EMBL/GenBank/DDBJ databases">
        <authorList>
            <person name="Ploux O."/>
        </authorList>
    </citation>
    <scope>NUCLEOTIDE SEQUENCE [LARGE SCALE GENOMIC DNA]</scope>
</reference>
<keyword evidence="2" id="KW-1185">Reference proteome</keyword>
<dbReference type="Proteomes" id="UP000201371">
    <property type="component" value="Segment"/>
</dbReference>
<evidence type="ECO:0000313" key="2">
    <source>
        <dbReference type="Proteomes" id="UP000201371"/>
    </source>
</evidence>
<evidence type="ECO:0000313" key="1">
    <source>
        <dbReference type="EMBL" id="AMS02739.1"/>
    </source>
</evidence>
<proteinExistence type="predicted"/>
<dbReference type="RefSeq" id="YP_009301249.1">
    <property type="nucleotide sequence ID" value="NC_031230.1"/>
</dbReference>
<sequence length="138" mass="15540">MTVHLSETDKGYTDKRKAFLSDILITAELNYWATVDLPVVEDAPDDYILDYITVGYRVTPYDDNRERLVTLATIERGLAMMRHPSCSYINNGYRPDYHGSTQQRFAQLSDTDGDEGDYDAADADAIVQLGLFGKVVYG</sequence>
<dbReference type="GeneID" id="29125157"/>
<protein>
    <submittedName>
        <fullName evidence="1">Uncharacterized protein</fullName>
    </submittedName>
</protein>
<name>A0A142K9F6_9CAUD</name>
<dbReference type="EMBL" id="KU963248">
    <property type="protein sequence ID" value="AMS02739.1"/>
    <property type="molecule type" value="Genomic_DNA"/>
</dbReference>
<gene>
    <name evidence="1" type="primary">195</name>
    <name evidence="1" type="ORF">SEA_YVONNETASTIC_195</name>
</gene>